<dbReference type="KEGG" id="des:DSOUD_0981"/>
<organism evidence="7 8">
    <name type="scientific">Desulfuromonas soudanensis</name>
    <dbReference type="NCBI Taxonomy" id="1603606"/>
    <lineage>
        <taxon>Bacteria</taxon>
        <taxon>Pseudomonadati</taxon>
        <taxon>Thermodesulfobacteriota</taxon>
        <taxon>Desulfuromonadia</taxon>
        <taxon>Desulfuromonadales</taxon>
        <taxon>Desulfuromonadaceae</taxon>
        <taxon>Desulfuromonas</taxon>
    </lineage>
</organism>
<protein>
    <submittedName>
        <fullName evidence="7">Caa(3)-type cytochrome c oxidase, subunit IV</fullName>
    </submittedName>
</protein>
<dbReference type="Pfam" id="PF03626">
    <property type="entry name" value="COX4_pro"/>
    <property type="match status" value="1"/>
</dbReference>
<name>A0A0M4D836_9BACT</name>
<sequence length="95" mass="10527">MSEQRQTHIIGYGTLVLVWVLLLLLTGTTIAVSRVDLGALHVWAALGIACLKAALVIGIFMHMRYEGRLLRLSLLTALVTLAIFIGLTFFDVLYR</sequence>
<keyword evidence="2" id="KW-1003">Cell membrane</keyword>
<dbReference type="AlphaFoldDB" id="A0A0M4D836"/>
<keyword evidence="5 6" id="KW-0472">Membrane</keyword>
<dbReference type="GO" id="GO:0005886">
    <property type="term" value="C:plasma membrane"/>
    <property type="evidence" value="ECO:0007669"/>
    <property type="project" value="UniProtKB-SubCell"/>
</dbReference>
<dbReference type="InterPro" id="IPR011743">
    <property type="entry name" value="Caa3_sub_IV"/>
</dbReference>
<evidence type="ECO:0000256" key="4">
    <source>
        <dbReference type="ARBA" id="ARBA00022989"/>
    </source>
</evidence>
<dbReference type="NCBIfam" id="TIGR02229">
    <property type="entry name" value="caa3_sub_IV"/>
    <property type="match status" value="1"/>
</dbReference>
<evidence type="ECO:0000256" key="2">
    <source>
        <dbReference type="ARBA" id="ARBA00022475"/>
    </source>
</evidence>
<dbReference type="RefSeq" id="WP_053549943.1">
    <property type="nucleotide sequence ID" value="NZ_CP010802.1"/>
</dbReference>
<keyword evidence="3 6" id="KW-0812">Transmembrane</keyword>
<dbReference type="STRING" id="1603606.DSOUD_0981"/>
<evidence type="ECO:0000256" key="3">
    <source>
        <dbReference type="ARBA" id="ARBA00022692"/>
    </source>
</evidence>
<dbReference type="EMBL" id="CP010802">
    <property type="protein sequence ID" value="ALC15767.1"/>
    <property type="molecule type" value="Genomic_DNA"/>
</dbReference>
<proteinExistence type="predicted"/>
<dbReference type="InterPro" id="IPR005171">
    <property type="entry name" value="Cyt_c_oxidase_su4_prok"/>
</dbReference>
<keyword evidence="4 6" id="KW-1133">Transmembrane helix</keyword>
<evidence type="ECO:0000256" key="1">
    <source>
        <dbReference type="ARBA" id="ARBA00004651"/>
    </source>
</evidence>
<evidence type="ECO:0000256" key="5">
    <source>
        <dbReference type="ARBA" id="ARBA00023136"/>
    </source>
</evidence>
<reference evidence="7 8" key="1">
    <citation type="submission" date="2015-07" db="EMBL/GenBank/DDBJ databases">
        <title>Isolation and Genomic Characterization of a Novel Halophilic Metal-Reducing Deltaproteobacterium from the Deep Subsurface.</title>
        <authorList>
            <person name="Badalamenti J.P."/>
            <person name="Summers Z.M."/>
            <person name="Gralnick J.A."/>
            <person name="Bond D.R."/>
        </authorList>
    </citation>
    <scope>NUCLEOTIDE SEQUENCE [LARGE SCALE GENOMIC DNA]</scope>
    <source>
        <strain evidence="7 8">WTL</strain>
    </source>
</reference>
<gene>
    <name evidence="7" type="primary">coxD</name>
    <name evidence="7" type="ORF">DSOUD_0981</name>
</gene>
<evidence type="ECO:0000313" key="8">
    <source>
        <dbReference type="Proteomes" id="UP000057158"/>
    </source>
</evidence>
<feature type="transmembrane region" description="Helical" evidence="6">
    <location>
        <begin position="72"/>
        <end position="94"/>
    </location>
</feature>
<dbReference type="Proteomes" id="UP000057158">
    <property type="component" value="Chromosome"/>
</dbReference>
<dbReference type="PATRIC" id="fig|1603606.3.peg.1076"/>
<feature type="transmembrane region" description="Helical" evidence="6">
    <location>
        <begin position="12"/>
        <end position="32"/>
    </location>
</feature>
<accession>A0A0M4D836</accession>
<evidence type="ECO:0000256" key="6">
    <source>
        <dbReference type="SAM" id="Phobius"/>
    </source>
</evidence>
<comment type="subcellular location">
    <subcellularLocation>
        <location evidence="1">Cell membrane</location>
        <topology evidence="1">Multi-pass membrane protein</topology>
    </subcellularLocation>
</comment>
<keyword evidence="8" id="KW-1185">Reference proteome</keyword>
<feature type="transmembrane region" description="Helical" evidence="6">
    <location>
        <begin position="38"/>
        <end position="60"/>
    </location>
</feature>
<evidence type="ECO:0000313" key="7">
    <source>
        <dbReference type="EMBL" id="ALC15767.1"/>
    </source>
</evidence>
<dbReference type="OrthoDB" id="1495022at2"/>